<evidence type="ECO:0000313" key="3">
    <source>
        <dbReference type="EMBL" id="KAJ1358219.1"/>
    </source>
</evidence>
<gene>
    <name evidence="1" type="ORF">KIN20_016564</name>
    <name evidence="2" type="ORF">KIN20_016573</name>
    <name evidence="3" type="ORF">KIN20_016580</name>
</gene>
<evidence type="ECO:0000313" key="4">
    <source>
        <dbReference type="Proteomes" id="UP001196413"/>
    </source>
</evidence>
<dbReference type="AlphaFoldDB" id="A0AAD5MGN8"/>
<dbReference type="EMBL" id="JAHQIW010003324">
    <property type="protein sequence ID" value="KAJ1358215.1"/>
    <property type="molecule type" value="Genomic_DNA"/>
</dbReference>
<reference evidence="2" key="1">
    <citation type="submission" date="2021-06" db="EMBL/GenBank/DDBJ databases">
        <title>Parelaphostrongylus tenuis whole genome reference sequence.</title>
        <authorList>
            <person name="Garwood T.J."/>
            <person name="Larsen P.A."/>
            <person name="Fountain-Jones N.M."/>
            <person name="Garbe J.R."/>
            <person name="Macchietto M.G."/>
            <person name="Kania S.A."/>
            <person name="Gerhold R.W."/>
            <person name="Richards J.E."/>
            <person name="Wolf T.M."/>
        </authorList>
    </citation>
    <scope>NUCLEOTIDE SEQUENCE</scope>
    <source>
        <strain evidence="2">MNPRO001-30</strain>
        <tissue evidence="2">Meninges</tissue>
    </source>
</reference>
<keyword evidence="4" id="KW-1185">Reference proteome</keyword>
<proteinExistence type="predicted"/>
<evidence type="ECO:0000313" key="1">
    <source>
        <dbReference type="EMBL" id="KAJ1358210.1"/>
    </source>
</evidence>
<sequence>MYVCCSTSVTNWVSTLLRFIDKSANMVAKSATFIKISIVSKHSLEKESDLPTSQESGVYVHRTEEDPSKSCQMLGDEFVCESVTI</sequence>
<dbReference type="EMBL" id="JAHQIW010003325">
    <property type="protein sequence ID" value="KAJ1358219.1"/>
    <property type="molecule type" value="Genomic_DNA"/>
</dbReference>
<evidence type="ECO:0000313" key="2">
    <source>
        <dbReference type="EMBL" id="KAJ1358215.1"/>
    </source>
</evidence>
<accession>A0AAD5MGN8</accession>
<name>A0AAD5MGN8_PARTN</name>
<organism evidence="2 4">
    <name type="scientific">Parelaphostrongylus tenuis</name>
    <name type="common">Meningeal worm</name>
    <dbReference type="NCBI Taxonomy" id="148309"/>
    <lineage>
        <taxon>Eukaryota</taxon>
        <taxon>Metazoa</taxon>
        <taxon>Ecdysozoa</taxon>
        <taxon>Nematoda</taxon>
        <taxon>Chromadorea</taxon>
        <taxon>Rhabditida</taxon>
        <taxon>Rhabditina</taxon>
        <taxon>Rhabditomorpha</taxon>
        <taxon>Strongyloidea</taxon>
        <taxon>Metastrongylidae</taxon>
        <taxon>Parelaphostrongylus</taxon>
    </lineage>
</organism>
<protein>
    <submittedName>
        <fullName evidence="2">Uncharacterized protein</fullName>
    </submittedName>
</protein>
<dbReference type="Proteomes" id="UP001196413">
    <property type="component" value="Unassembled WGS sequence"/>
</dbReference>
<dbReference type="EMBL" id="JAHQIW010003324">
    <property type="protein sequence ID" value="KAJ1358210.1"/>
    <property type="molecule type" value="Genomic_DNA"/>
</dbReference>
<comment type="caution">
    <text evidence="2">The sequence shown here is derived from an EMBL/GenBank/DDBJ whole genome shotgun (WGS) entry which is preliminary data.</text>
</comment>